<dbReference type="EMBL" id="MU842853">
    <property type="protein sequence ID" value="KAK2030274.1"/>
    <property type="molecule type" value="Genomic_DNA"/>
</dbReference>
<feature type="compositionally biased region" description="Acidic residues" evidence="1">
    <location>
        <begin position="409"/>
        <end position="426"/>
    </location>
</feature>
<evidence type="ECO:0000256" key="1">
    <source>
        <dbReference type="SAM" id="MobiDB-lite"/>
    </source>
</evidence>
<evidence type="ECO:0000313" key="3">
    <source>
        <dbReference type="Proteomes" id="UP001232148"/>
    </source>
</evidence>
<dbReference type="AlphaFoldDB" id="A0AAD9HM32"/>
<feature type="region of interest" description="Disordered" evidence="1">
    <location>
        <begin position="382"/>
        <end position="460"/>
    </location>
</feature>
<accession>A0AAD9HM32</accession>
<reference evidence="2" key="1">
    <citation type="submission" date="2021-06" db="EMBL/GenBank/DDBJ databases">
        <title>Comparative genomics, transcriptomics and evolutionary studies reveal genomic signatures of adaptation to plant cell wall in hemibiotrophic fungi.</title>
        <authorList>
            <consortium name="DOE Joint Genome Institute"/>
            <person name="Baroncelli R."/>
            <person name="Diaz J.F."/>
            <person name="Benocci T."/>
            <person name="Peng M."/>
            <person name="Battaglia E."/>
            <person name="Haridas S."/>
            <person name="Andreopoulos W."/>
            <person name="Labutti K."/>
            <person name="Pangilinan J."/>
            <person name="Floch G.L."/>
            <person name="Makela M.R."/>
            <person name="Henrissat B."/>
            <person name="Grigoriev I.V."/>
            <person name="Crouch J.A."/>
            <person name="De Vries R.P."/>
            <person name="Sukno S.A."/>
            <person name="Thon M.R."/>
        </authorList>
    </citation>
    <scope>NUCLEOTIDE SEQUENCE</scope>
    <source>
        <strain evidence="2">MAFF235873</strain>
    </source>
</reference>
<sequence>MEGIPSPTLQNRKAWIAGAIRFLNQVAHADLQPHFIERASALRARLRICVIPHDNVEQEMAIHRDAIELQHDVHRTTNYRAFIRQLEEADTHNLVACYLPERSWANDMLRQPGSLGDCFFCREWVTDSHQRRDCRSIVVPPFVFLGGFEDERQDFCRWLQTIVAGLGTFPQSPTPRDDYVARVAEYSGRHSNRDNVWTYDRILNTMKEAKLRTQRRQLNYRQFLWTGWQDTLGRIGHDGATAATRVRGFLAPDRSVELERAINYDARRYYVRSLKLTRDQRCVNQRPRRWVRTWLRRYPVAPRLSNRWGRILQIDRVWPLFCIDKSCNNVYAKIQFCGTDRRRWEYRWLGRLDTPGTELLAHFLGNLTNQQAIRKAAEWRAELEREGQEGESAAGGGRAMDDADVRMELDDDSSMTEDNDGAESSDDGGIRIELEDSSAAEDGAGSGGRSDDNRPGGSRG</sequence>
<comment type="caution">
    <text evidence="2">The sequence shown here is derived from an EMBL/GenBank/DDBJ whole genome shotgun (WGS) entry which is preliminary data.</text>
</comment>
<protein>
    <submittedName>
        <fullName evidence="2">Uncharacterized protein</fullName>
    </submittedName>
</protein>
<feature type="compositionally biased region" description="Basic and acidic residues" evidence="1">
    <location>
        <begin position="399"/>
        <end position="408"/>
    </location>
</feature>
<evidence type="ECO:0000313" key="2">
    <source>
        <dbReference type="EMBL" id="KAK2030274.1"/>
    </source>
</evidence>
<proteinExistence type="predicted"/>
<organism evidence="2 3">
    <name type="scientific">Colletotrichum zoysiae</name>
    <dbReference type="NCBI Taxonomy" id="1216348"/>
    <lineage>
        <taxon>Eukaryota</taxon>
        <taxon>Fungi</taxon>
        <taxon>Dikarya</taxon>
        <taxon>Ascomycota</taxon>
        <taxon>Pezizomycotina</taxon>
        <taxon>Sordariomycetes</taxon>
        <taxon>Hypocreomycetidae</taxon>
        <taxon>Glomerellales</taxon>
        <taxon>Glomerellaceae</taxon>
        <taxon>Colletotrichum</taxon>
        <taxon>Colletotrichum graminicola species complex</taxon>
    </lineage>
</organism>
<gene>
    <name evidence="2" type="ORF">LX32DRAFT_331186</name>
</gene>
<dbReference type="Proteomes" id="UP001232148">
    <property type="component" value="Unassembled WGS sequence"/>
</dbReference>
<keyword evidence="3" id="KW-1185">Reference proteome</keyword>
<name>A0AAD9HM32_9PEZI</name>